<evidence type="ECO:0000256" key="1">
    <source>
        <dbReference type="ARBA" id="ARBA00023125"/>
    </source>
</evidence>
<reference evidence="4" key="2">
    <citation type="submission" date="2020-09" db="EMBL/GenBank/DDBJ databases">
        <authorList>
            <person name="Sun Q."/>
            <person name="Kim S."/>
        </authorList>
    </citation>
    <scope>NUCLEOTIDE SEQUENCE</scope>
    <source>
        <strain evidence="4">KCTC 32255</strain>
    </source>
</reference>
<dbReference type="SUPFAM" id="SSF46689">
    <property type="entry name" value="Homeodomain-like"/>
    <property type="match status" value="1"/>
</dbReference>
<name>A0A918PDB0_9SPHN</name>
<keyword evidence="1 2" id="KW-0238">DNA-binding</keyword>
<dbReference type="InterPro" id="IPR001647">
    <property type="entry name" value="HTH_TetR"/>
</dbReference>
<accession>A0A918PDB0</accession>
<evidence type="ECO:0000256" key="2">
    <source>
        <dbReference type="PROSITE-ProRule" id="PRU00335"/>
    </source>
</evidence>
<reference evidence="4" key="1">
    <citation type="journal article" date="2014" name="Int. J. Syst. Evol. Microbiol.">
        <title>Complete genome sequence of Corynebacterium casei LMG S-19264T (=DSM 44701T), isolated from a smear-ripened cheese.</title>
        <authorList>
            <consortium name="US DOE Joint Genome Institute (JGI-PGF)"/>
            <person name="Walter F."/>
            <person name="Albersmeier A."/>
            <person name="Kalinowski J."/>
            <person name="Ruckert C."/>
        </authorList>
    </citation>
    <scope>NUCLEOTIDE SEQUENCE</scope>
    <source>
        <strain evidence="4">KCTC 32255</strain>
    </source>
</reference>
<dbReference type="GO" id="GO:0003677">
    <property type="term" value="F:DNA binding"/>
    <property type="evidence" value="ECO:0007669"/>
    <property type="project" value="UniProtKB-UniRule"/>
</dbReference>
<dbReference type="PROSITE" id="PS50977">
    <property type="entry name" value="HTH_TETR_2"/>
    <property type="match status" value="1"/>
</dbReference>
<dbReference type="RefSeq" id="WP_189620515.1">
    <property type="nucleotide sequence ID" value="NZ_BMZA01000003.1"/>
</dbReference>
<dbReference type="Gene3D" id="1.10.357.10">
    <property type="entry name" value="Tetracycline Repressor, domain 2"/>
    <property type="match status" value="1"/>
</dbReference>
<feature type="domain" description="HTH tetR-type" evidence="3">
    <location>
        <begin position="8"/>
        <end position="68"/>
    </location>
</feature>
<dbReference type="AlphaFoldDB" id="A0A918PDB0"/>
<dbReference type="InterPro" id="IPR009057">
    <property type="entry name" value="Homeodomain-like_sf"/>
</dbReference>
<evidence type="ECO:0000313" key="4">
    <source>
        <dbReference type="EMBL" id="GGZ00759.1"/>
    </source>
</evidence>
<organism evidence="4 5">
    <name type="scientific">Novosphingobium colocasiae</name>
    <dbReference type="NCBI Taxonomy" id="1256513"/>
    <lineage>
        <taxon>Bacteria</taxon>
        <taxon>Pseudomonadati</taxon>
        <taxon>Pseudomonadota</taxon>
        <taxon>Alphaproteobacteria</taxon>
        <taxon>Sphingomonadales</taxon>
        <taxon>Sphingomonadaceae</taxon>
        <taxon>Novosphingobium</taxon>
    </lineage>
</organism>
<sequence>MIRSIPKAERRGIILDRVEDLINATSSTDFTMQTLAGHVGVSPTTFYNIFGSKGAVLYDLLNRGLDEIMSGCDAMPSQGDPVRDAVATMTFAAEFFVRKSRLYRPLYKFQLGERDMAARPSYLTRGLELWRRRLAGMMELGYLHDDPASPGFTRHDMALALLSHSSGVIDLWVQGDLDDDAFVARMTHDAWMLVLAVVPDARRAALAEEIRSLRARLGHFGFVTPA</sequence>
<feature type="DNA-binding region" description="H-T-H motif" evidence="2">
    <location>
        <begin position="31"/>
        <end position="50"/>
    </location>
</feature>
<dbReference type="Proteomes" id="UP000648075">
    <property type="component" value="Unassembled WGS sequence"/>
</dbReference>
<keyword evidence="5" id="KW-1185">Reference proteome</keyword>
<comment type="caution">
    <text evidence="4">The sequence shown here is derived from an EMBL/GenBank/DDBJ whole genome shotgun (WGS) entry which is preliminary data.</text>
</comment>
<dbReference type="EMBL" id="BMZA01000003">
    <property type="protein sequence ID" value="GGZ00759.1"/>
    <property type="molecule type" value="Genomic_DNA"/>
</dbReference>
<protein>
    <recommendedName>
        <fullName evidence="3">HTH tetR-type domain-containing protein</fullName>
    </recommendedName>
</protein>
<gene>
    <name evidence="4" type="ORF">GCM10011614_14800</name>
</gene>
<proteinExistence type="predicted"/>
<evidence type="ECO:0000313" key="5">
    <source>
        <dbReference type="Proteomes" id="UP000648075"/>
    </source>
</evidence>
<evidence type="ECO:0000259" key="3">
    <source>
        <dbReference type="PROSITE" id="PS50977"/>
    </source>
</evidence>